<evidence type="ECO:0000313" key="2">
    <source>
        <dbReference type="EMBL" id="SVD22334.1"/>
    </source>
</evidence>
<sequence>MVMDIRHLRDEAGDGRDRPSEEAIAPIAAAQPAAAPEVD</sequence>
<feature type="non-terminal residue" evidence="2">
    <location>
        <position position="39"/>
    </location>
</feature>
<protein>
    <submittedName>
        <fullName evidence="2">Uncharacterized protein</fullName>
    </submittedName>
</protein>
<evidence type="ECO:0000256" key="1">
    <source>
        <dbReference type="SAM" id="MobiDB-lite"/>
    </source>
</evidence>
<feature type="compositionally biased region" description="Basic and acidic residues" evidence="1">
    <location>
        <begin position="1"/>
        <end position="21"/>
    </location>
</feature>
<accession>A0A382TJP4</accession>
<feature type="compositionally biased region" description="Low complexity" evidence="1">
    <location>
        <begin position="22"/>
        <end position="39"/>
    </location>
</feature>
<proteinExistence type="predicted"/>
<name>A0A382TJP4_9ZZZZ</name>
<dbReference type="AlphaFoldDB" id="A0A382TJP4"/>
<reference evidence="2" key="1">
    <citation type="submission" date="2018-05" db="EMBL/GenBank/DDBJ databases">
        <authorList>
            <person name="Lanie J.A."/>
            <person name="Ng W.-L."/>
            <person name="Kazmierczak K.M."/>
            <person name="Andrzejewski T.M."/>
            <person name="Davidsen T.M."/>
            <person name="Wayne K.J."/>
            <person name="Tettelin H."/>
            <person name="Glass J.I."/>
            <person name="Rusch D."/>
            <person name="Podicherti R."/>
            <person name="Tsui H.-C.T."/>
            <person name="Winkler M.E."/>
        </authorList>
    </citation>
    <scope>NUCLEOTIDE SEQUENCE</scope>
</reference>
<organism evidence="2">
    <name type="scientific">marine metagenome</name>
    <dbReference type="NCBI Taxonomy" id="408172"/>
    <lineage>
        <taxon>unclassified sequences</taxon>
        <taxon>metagenomes</taxon>
        <taxon>ecological metagenomes</taxon>
    </lineage>
</organism>
<feature type="region of interest" description="Disordered" evidence="1">
    <location>
        <begin position="1"/>
        <end position="39"/>
    </location>
</feature>
<gene>
    <name evidence="2" type="ORF">METZ01_LOCUS375188</name>
</gene>
<dbReference type="EMBL" id="UINC01137161">
    <property type="protein sequence ID" value="SVD22334.1"/>
    <property type="molecule type" value="Genomic_DNA"/>
</dbReference>